<keyword evidence="8" id="KW-0333">Golgi apparatus</keyword>
<evidence type="ECO:0000256" key="1">
    <source>
        <dbReference type="ARBA" id="ARBA00004141"/>
    </source>
</evidence>
<keyword evidence="10" id="KW-1185">Reference proteome</keyword>
<dbReference type="GO" id="GO:0000139">
    <property type="term" value="C:Golgi membrane"/>
    <property type="evidence" value="ECO:0007669"/>
    <property type="project" value="UniProtKB-SubCell"/>
</dbReference>
<protein>
    <recommendedName>
        <fullName evidence="8">Protein transport protein SFT2</fullName>
    </recommendedName>
</protein>
<feature type="transmembrane region" description="Helical" evidence="8">
    <location>
        <begin position="122"/>
        <end position="140"/>
    </location>
</feature>
<comment type="similarity">
    <text evidence="7 8">Belongs to the SFT2 family.</text>
</comment>
<evidence type="ECO:0000313" key="10">
    <source>
        <dbReference type="Proteomes" id="UP001145021"/>
    </source>
</evidence>
<sequence>MSSFRDALAGLKTSSASSGGAHLLPGTPPAGASSSLSSSSGSGFFSNIRSGASNLASSTGAAISGLARGTTSEAQITTQGEWFGLTLVQRWMGFAGCALLALFCFLMAFLALPMMVVKPQKFATAFSLGGLATIAGVALLRGPRAHTRHLLSRDRLLFSVSYFGSVFFTLFFSAVAHSYLGTLLFVVAQVVALVWYVVSYFPGGSAGLQSTTASLASGARSLLPF</sequence>
<organism evidence="9 10">
    <name type="scientific">Coemansia asiatica</name>
    <dbReference type="NCBI Taxonomy" id="1052880"/>
    <lineage>
        <taxon>Eukaryota</taxon>
        <taxon>Fungi</taxon>
        <taxon>Fungi incertae sedis</taxon>
        <taxon>Zoopagomycota</taxon>
        <taxon>Kickxellomycotina</taxon>
        <taxon>Kickxellomycetes</taxon>
        <taxon>Kickxellales</taxon>
        <taxon>Kickxellaceae</taxon>
        <taxon>Coemansia</taxon>
    </lineage>
</organism>
<evidence type="ECO:0000256" key="8">
    <source>
        <dbReference type="RuleBase" id="RU363111"/>
    </source>
</evidence>
<keyword evidence="3 8" id="KW-0812">Transmembrane</keyword>
<dbReference type="Pfam" id="PF04178">
    <property type="entry name" value="Got1"/>
    <property type="match status" value="1"/>
</dbReference>
<feature type="transmembrane region" description="Helical" evidence="8">
    <location>
        <begin position="182"/>
        <end position="201"/>
    </location>
</feature>
<dbReference type="InterPro" id="IPR007305">
    <property type="entry name" value="Vesicle_transpt_Got1/SFT2"/>
</dbReference>
<keyword evidence="4 8" id="KW-0653">Protein transport</keyword>
<reference evidence="9" key="1">
    <citation type="submission" date="2022-07" db="EMBL/GenBank/DDBJ databases">
        <title>Phylogenomic reconstructions and comparative analyses of Kickxellomycotina fungi.</title>
        <authorList>
            <person name="Reynolds N.K."/>
            <person name="Stajich J.E."/>
            <person name="Barry K."/>
            <person name="Grigoriev I.V."/>
            <person name="Crous P."/>
            <person name="Smith M.E."/>
        </authorList>
    </citation>
    <scope>NUCLEOTIDE SEQUENCE</scope>
    <source>
        <strain evidence="9">NBRC 105413</strain>
    </source>
</reference>
<keyword evidence="2 8" id="KW-0813">Transport</keyword>
<dbReference type="GO" id="GO:0016192">
    <property type="term" value="P:vesicle-mediated transport"/>
    <property type="evidence" value="ECO:0007669"/>
    <property type="project" value="InterPro"/>
</dbReference>
<evidence type="ECO:0000313" key="9">
    <source>
        <dbReference type="EMBL" id="KAJ1643262.1"/>
    </source>
</evidence>
<dbReference type="PANTHER" id="PTHR23137:SF36">
    <property type="entry name" value="VESICLE TRANSPORT PROTEIN SFT2C"/>
    <property type="match status" value="1"/>
</dbReference>
<comment type="subcellular location">
    <subcellularLocation>
        <location evidence="8">Golgi apparatus membrane</location>
        <topology evidence="8">Multi-pass membrane protein</topology>
    </subcellularLocation>
    <subcellularLocation>
        <location evidence="1">Membrane</location>
        <topology evidence="1">Multi-pass membrane protein</topology>
    </subcellularLocation>
</comment>
<evidence type="ECO:0000256" key="2">
    <source>
        <dbReference type="ARBA" id="ARBA00022448"/>
    </source>
</evidence>
<dbReference type="AlphaFoldDB" id="A0A9W7XHB8"/>
<proteinExistence type="inferred from homology"/>
<dbReference type="InterPro" id="IPR011691">
    <property type="entry name" value="Vesicle_transpt_SFT2"/>
</dbReference>
<keyword evidence="5 8" id="KW-1133">Transmembrane helix</keyword>
<evidence type="ECO:0000256" key="7">
    <source>
        <dbReference type="ARBA" id="ARBA00025800"/>
    </source>
</evidence>
<feature type="transmembrane region" description="Helical" evidence="8">
    <location>
        <begin position="156"/>
        <end position="176"/>
    </location>
</feature>
<comment type="caution">
    <text evidence="9">The sequence shown here is derived from an EMBL/GenBank/DDBJ whole genome shotgun (WGS) entry which is preliminary data.</text>
</comment>
<accession>A0A9W7XHB8</accession>
<evidence type="ECO:0000256" key="4">
    <source>
        <dbReference type="ARBA" id="ARBA00022927"/>
    </source>
</evidence>
<dbReference type="PANTHER" id="PTHR23137">
    <property type="entry name" value="VESICLE TRANSPORT PROTEIN-RELATED"/>
    <property type="match status" value="1"/>
</dbReference>
<evidence type="ECO:0000256" key="3">
    <source>
        <dbReference type="ARBA" id="ARBA00022692"/>
    </source>
</evidence>
<evidence type="ECO:0000256" key="5">
    <source>
        <dbReference type="ARBA" id="ARBA00022989"/>
    </source>
</evidence>
<name>A0A9W7XHB8_9FUNG</name>
<keyword evidence="6 8" id="KW-0472">Membrane</keyword>
<dbReference type="Proteomes" id="UP001145021">
    <property type="component" value="Unassembled WGS sequence"/>
</dbReference>
<dbReference type="GO" id="GO:0015031">
    <property type="term" value="P:protein transport"/>
    <property type="evidence" value="ECO:0007669"/>
    <property type="project" value="UniProtKB-KW"/>
</dbReference>
<gene>
    <name evidence="9" type="primary">SFT2</name>
    <name evidence="9" type="ORF">LPJ64_004945</name>
</gene>
<comment type="function">
    <text evidence="8">Nonessential protein required for the fusion of transport vesicles derived from the endocytic pathway with the Golgi complex.</text>
</comment>
<feature type="transmembrane region" description="Helical" evidence="8">
    <location>
        <begin position="91"/>
        <end position="116"/>
    </location>
</feature>
<evidence type="ECO:0000256" key="6">
    <source>
        <dbReference type="ARBA" id="ARBA00023136"/>
    </source>
</evidence>
<dbReference type="EMBL" id="JANBOH010000274">
    <property type="protein sequence ID" value="KAJ1643262.1"/>
    <property type="molecule type" value="Genomic_DNA"/>
</dbReference>